<dbReference type="PANTHER" id="PTHR24960:SF79">
    <property type="entry name" value="PHOTOSYSTEM I IRON-SULFUR CENTER"/>
    <property type="match status" value="1"/>
</dbReference>
<dbReference type="RefSeq" id="WP_424218407.1">
    <property type="nucleotide sequence ID" value="NZ_SLUI01000026.1"/>
</dbReference>
<keyword evidence="9" id="KW-1185">Reference proteome</keyword>
<sequence>MSQTNVPPEISGTAQDAQKWILASDLPEEKKHALLSFTKQFPTLTFFKQERPATDPAWLRLLGEALLGFVPDDLCWLRFVAFRYSPDRDSLANSARSEASRYHRLVFDADLGEYDQIFLGDEPVVFVACVLEDLSSLLAVKVGTDGDEGVYEFAYSFIDDIGSRQGRVDPTRARRVFDSYPDMLNHLGAIKLGNGEILEVQPAGITYFINPDDCINCGACAEECPVSCISEGDGVHVIDADNCTGCGECAAICPTEAPQQKID</sequence>
<dbReference type="GO" id="GO:0051539">
    <property type="term" value="F:4 iron, 4 sulfur cluster binding"/>
    <property type="evidence" value="ECO:0007669"/>
    <property type="project" value="UniProtKB-KW"/>
</dbReference>
<protein>
    <submittedName>
        <fullName evidence="8">4Fe-4S binding protein</fullName>
    </submittedName>
</protein>
<evidence type="ECO:0000256" key="4">
    <source>
        <dbReference type="ARBA" id="ARBA00022723"/>
    </source>
</evidence>
<dbReference type="InterPro" id="IPR017900">
    <property type="entry name" value="4Fe4S_Fe_S_CS"/>
</dbReference>
<dbReference type="Proteomes" id="UP000295063">
    <property type="component" value="Unassembled WGS sequence"/>
</dbReference>
<comment type="function">
    <text evidence="2">Ferredoxins are iron-sulfur proteins that transfer electrons in a wide variety of metabolic reactions.</text>
</comment>
<dbReference type="SUPFAM" id="SSF54862">
    <property type="entry name" value="4Fe-4S ferredoxins"/>
    <property type="match status" value="1"/>
</dbReference>
<dbReference type="Pfam" id="PF14697">
    <property type="entry name" value="Fer4_21"/>
    <property type="match status" value="1"/>
</dbReference>
<dbReference type="PROSITE" id="PS00198">
    <property type="entry name" value="4FE4S_FER_1"/>
    <property type="match status" value="2"/>
</dbReference>
<keyword evidence="3" id="KW-0004">4Fe-4S</keyword>
<dbReference type="InterPro" id="IPR050157">
    <property type="entry name" value="PSI_iron-sulfur_center"/>
</dbReference>
<evidence type="ECO:0000256" key="5">
    <source>
        <dbReference type="ARBA" id="ARBA00023004"/>
    </source>
</evidence>
<comment type="caution">
    <text evidence="8">The sequence shown here is derived from an EMBL/GenBank/DDBJ whole genome shotgun (WGS) entry which is preliminary data.</text>
</comment>
<dbReference type="PANTHER" id="PTHR24960">
    <property type="entry name" value="PHOTOSYSTEM I IRON-SULFUR CENTER-RELATED"/>
    <property type="match status" value="1"/>
</dbReference>
<keyword evidence="5" id="KW-0408">Iron</keyword>
<dbReference type="PROSITE" id="PS51379">
    <property type="entry name" value="4FE4S_FER_2"/>
    <property type="match status" value="2"/>
</dbReference>
<feature type="domain" description="4Fe-4S ferredoxin-type" evidence="7">
    <location>
        <begin position="205"/>
        <end position="233"/>
    </location>
</feature>
<dbReference type="Gene3D" id="3.30.70.20">
    <property type="match status" value="1"/>
</dbReference>
<reference evidence="8 9" key="1">
    <citation type="submission" date="2019-03" db="EMBL/GenBank/DDBJ databases">
        <title>Genomic Encyclopedia of Type Strains, Phase IV (KMG-IV): sequencing the most valuable type-strain genomes for metagenomic binning, comparative biology and taxonomic classification.</title>
        <authorList>
            <person name="Goeker M."/>
        </authorList>
    </citation>
    <scope>NUCLEOTIDE SEQUENCE [LARGE SCALE GENOMIC DNA]</scope>
    <source>
        <strain evidence="8 9">DSM 15969</strain>
    </source>
</reference>
<keyword evidence="4" id="KW-0479">Metal-binding</keyword>
<keyword evidence="6" id="KW-0411">Iron-sulfur</keyword>
<dbReference type="GO" id="GO:0046872">
    <property type="term" value="F:metal ion binding"/>
    <property type="evidence" value="ECO:0007669"/>
    <property type="project" value="UniProtKB-KW"/>
</dbReference>
<proteinExistence type="predicted"/>
<evidence type="ECO:0000256" key="2">
    <source>
        <dbReference type="ARBA" id="ARBA00003532"/>
    </source>
</evidence>
<dbReference type="InterPro" id="IPR017896">
    <property type="entry name" value="4Fe4S_Fe-S-bd"/>
</dbReference>
<evidence type="ECO:0000256" key="6">
    <source>
        <dbReference type="ARBA" id="ARBA00023014"/>
    </source>
</evidence>
<gene>
    <name evidence="8" type="ORF">EV210_12631</name>
</gene>
<evidence type="ECO:0000313" key="8">
    <source>
        <dbReference type="EMBL" id="TCL31819.1"/>
    </source>
</evidence>
<evidence type="ECO:0000256" key="1">
    <source>
        <dbReference type="ARBA" id="ARBA00001966"/>
    </source>
</evidence>
<accession>A0A4R1PL21</accession>
<comment type="cofactor">
    <cofactor evidence="1">
        <name>[4Fe-4S] cluster</name>
        <dbReference type="ChEBI" id="CHEBI:49883"/>
    </cofactor>
</comment>
<dbReference type="AlphaFoldDB" id="A0A4R1PL21"/>
<evidence type="ECO:0000256" key="3">
    <source>
        <dbReference type="ARBA" id="ARBA00022485"/>
    </source>
</evidence>
<name>A0A4R1PL21_9FIRM</name>
<evidence type="ECO:0000259" key="7">
    <source>
        <dbReference type="PROSITE" id="PS51379"/>
    </source>
</evidence>
<evidence type="ECO:0000313" key="9">
    <source>
        <dbReference type="Proteomes" id="UP000295063"/>
    </source>
</evidence>
<organism evidence="8 9">
    <name type="scientific">Anaerospora hongkongensis</name>
    <dbReference type="NCBI Taxonomy" id="244830"/>
    <lineage>
        <taxon>Bacteria</taxon>
        <taxon>Bacillati</taxon>
        <taxon>Bacillota</taxon>
        <taxon>Negativicutes</taxon>
        <taxon>Selenomonadales</taxon>
        <taxon>Sporomusaceae</taxon>
        <taxon>Anaerospora</taxon>
    </lineage>
</organism>
<feature type="domain" description="4Fe-4S ferredoxin-type" evidence="7">
    <location>
        <begin position="234"/>
        <end position="263"/>
    </location>
</feature>
<dbReference type="EMBL" id="SLUI01000026">
    <property type="protein sequence ID" value="TCL31819.1"/>
    <property type="molecule type" value="Genomic_DNA"/>
</dbReference>